<dbReference type="InterPro" id="IPR008579">
    <property type="entry name" value="UGlyAH_Cupin_dom"/>
</dbReference>
<dbReference type="PANTHER" id="PTHR40943:SF1">
    <property type="entry name" value="CYTOPLASMIC PROTEIN"/>
    <property type="match status" value="1"/>
</dbReference>
<dbReference type="AlphaFoldDB" id="A0A2P9HMH9"/>
<evidence type="ECO:0000313" key="3">
    <source>
        <dbReference type="Proteomes" id="UP000246073"/>
    </source>
</evidence>
<evidence type="ECO:0000313" key="2">
    <source>
        <dbReference type="EMBL" id="SPL65040.1"/>
    </source>
</evidence>
<sequence>MSRFLDFDLTGIEPEEGAPLPERVLSGDPKFRTWNLEENADGTLFAGIWESTPGKWRIEYDEWEFCHILSGRSIVSEEGGASREVKAGDSFVIRPGFKGSWDVLETTRKEYVIKLWQRKGCEFRSLFDSRLTAAHCLAT</sequence>
<accession>A0A2P9HMH9</accession>
<feature type="domain" description="(S)-ureidoglycine aminohydrolase cupin" evidence="1">
    <location>
        <begin position="40"/>
        <end position="111"/>
    </location>
</feature>
<dbReference type="CDD" id="cd02227">
    <property type="entry name" value="cupin_TM1112-like"/>
    <property type="match status" value="1"/>
</dbReference>
<reference evidence="3" key="1">
    <citation type="submission" date="2017-12" db="EMBL/GenBank/DDBJ databases">
        <authorList>
            <person name="Diaz M."/>
        </authorList>
    </citation>
    <scope>NUCLEOTIDE SEQUENCE [LARGE SCALE GENOMIC DNA]</scope>
    <source>
        <strain evidence="3">FI11154</strain>
    </source>
</reference>
<dbReference type="PANTHER" id="PTHR40943">
    <property type="entry name" value="CYTOPLASMIC PROTEIN-RELATED"/>
    <property type="match status" value="1"/>
</dbReference>
<dbReference type="SUPFAM" id="SSF51182">
    <property type="entry name" value="RmlC-like cupins"/>
    <property type="match status" value="1"/>
</dbReference>
<gene>
    <name evidence="2" type="ORF">OHAE_907</name>
</gene>
<dbReference type="InterPro" id="IPR014710">
    <property type="entry name" value="RmlC-like_jellyroll"/>
</dbReference>
<evidence type="ECO:0000259" key="1">
    <source>
        <dbReference type="Pfam" id="PF05899"/>
    </source>
</evidence>
<organism evidence="2 3">
    <name type="scientific">Ochrobactrum soli</name>
    <dbReference type="NCBI Taxonomy" id="2448455"/>
    <lineage>
        <taxon>Bacteria</taxon>
        <taxon>Pseudomonadati</taxon>
        <taxon>Pseudomonadota</taxon>
        <taxon>Alphaproteobacteria</taxon>
        <taxon>Hyphomicrobiales</taxon>
        <taxon>Brucellaceae</taxon>
        <taxon>Brucella/Ochrobactrum group</taxon>
        <taxon>Ochrobactrum</taxon>
    </lineage>
</organism>
<dbReference type="Proteomes" id="UP000246073">
    <property type="component" value="Unassembled WGS sequence"/>
</dbReference>
<proteinExistence type="predicted"/>
<protein>
    <submittedName>
        <fullName evidence="2">Nucleoside-diphosphate-sugar epimerases</fullName>
    </submittedName>
</protein>
<dbReference type="Pfam" id="PF05899">
    <property type="entry name" value="Cupin_3"/>
    <property type="match status" value="1"/>
</dbReference>
<name>A0A2P9HMH9_9HYPH</name>
<dbReference type="Gene3D" id="2.60.120.10">
    <property type="entry name" value="Jelly Rolls"/>
    <property type="match status" value="1"/>
</dbReference>
<dbReference type="EMBL" id="OOFM01000005">
    <property type="protein sequence ID" value="SPL65040.1"/>
    <property type="molecule type" value="Genomic_DNA"/>
</dbReference>
<dbReference type="InterPro" id="IPR011051">
    <property type="entry name" value="RmlC_Cupin_sf"/>
</dbReference>